<evidence type="ECO:0000313" key="1">
    <source>
        <dbReference type="EMBL" id="KAL2854876.1"/>
    </source>
</evidence>
<sequence>MTYSTALVIVSISGAWVYETSQINQLTPHPTHRVFENISRPRLSHSILSTAWMRACAIVYAPTCQVLRGTNLIHSQIASRSDYFNFARSSQDPWLADHSHTSRLPFIISHVA</sequence>
<gene>
    <name evidence="1" type="ORF">BJY01DRAFT_26014</name>
</gene>
<accession>A0ABR4KRI6</accession>
<evidence type="ECO:0000313" key="2">
    <source>
        <dbReference type="Proteomes" id="UP001610446"/>
    </source>
</evidence>
<protein>
    <submittedName>
        <fullName evidence="1">Uncharacterized protein</fullName>
    </submittedName>
</protein>
<keyword evidence="2" id="KW-1185">Reference proteome</keyword>
<name>A0ABR4KRI6_9EURO</name>
<dbReference type="EMBL" id="JBFXLU010000013">
    <property type="protein sequence ID" value="KAL2854876.1"/>
    <property type="molecule type" value="Genomic_DNA"/>
</dbReference>
<comment type="caution">
    <text evidence="1">The sequence shown here is derived from an EMBL/GenBank/DDBJ whole genome shotgun (WGS) entry which is preliminary data.</text>
</comment>
<reference evidence="1 2" key="1">
    <citation type="submission" date="2024-07" db="EMBL/GenBank/DDBJ databases">
        <title>Section-level genome sequencing and comparative genomics of Aspergillus sections Usti and Cavernicolus.</title>
        <authorList>
            <consortium name="Lawrence Berkeley National Laboratory"/>
            <person name="Nybo J.L."/>
            <person name="Vesth T.C."/>
            <person name="Theobald S."/>
            <person name="Frisvad J.C."/>
            <person name="Larsen T.O."/>
            <person name="Kjaerboelling I."/>
            <person name="Rothschild-Mancinelli K."/>
            <person name="Lyhne E.K."/>
            <person name="Kogle M.E."/>
            <person name="Barry K."/>
            <person name="Clum A."/>
            <person name="Na H."/>
            <person name="Ledsgaard L."/>
            <person name="Lin J."/>
            <person name="Lipzen A."/>
            <person name="Kuo A."/>
            <person name="Riley R."/>
            <person name="Mondo S."/>
            <person name="Labutti K."/>
            <person name="Haridas S."/>
            <person name="Pangalinan J."/>
            <person name="Salamov A.A."/>
            <person name="Simmons B.A."/>
            <person name="Magnuson J.K."/>
            <person name="Chen J."/>
            <person name="Drula E."/>
            <person name="Henrissat B."/>
            <person name="Wiebenga A."/>
            <person name="Lubbers R.J."/>
            <person name="Gomes A.C."/>
            <person name="Makela M.R."/>
            <person name="Stajich J."/>
            <person name="Grigoriev I.V."/>
            <person name="Mortensen U.H."/>
            <person name="De Vries R.P."/>
            <person name="Baker S.E."/>
            <person name="Andersen M.R."/>
        </authorList>
    </citation>
    <scope>NUCLEOTIDE SEQUENCE [LARGE SCALE GENOMIC DNA]</scope>
    <source>
        <strain evidence="1 2">CBS 123904</strain>
    </source>
</reference>
<organism evidence="1 2">
    <name type="scientific">Aspergillus pseudoustus</name>
    <dbReference type="NCBI Taxonomy" id="1810923"/>
    <lineage>
        <taxon>Eukaryota</taxon>
        <taxon>Fungi</taxon>
        <taxon>Dikarya</taxon>
        <taxon>Ascomycota</taxon>
        <taxon>Pezizomycotina</taxon>
        <taxon>Eurotiomycetes</taxon>
        <taxon>Eurotiomycetidae</taxon>
        <taxon>Eurotiales</taxon>
        <taxon>Aspergillaceae</taxon>
        <taxon>Aspergillus</taxon>
        <taxon>Aspergillus subgen. Nidulantes</taxon>
    </lineage>
</organism>
<dbReference type="Proteomes" id="UP001610446">
    <property type="component" value="Unassembled WGS sequence"/>
</dbReference>
<proteinExistence type="predicted"/>